<keyword evidence="2" id="KW-0479">Metal-binding</keyword>
<accession>A0AAF3E9J9</accession>
<dbReference type="InterPro" id="IPR043359">
    <property type="entry name" value="GLI-like"/>
</dbReference>
<keyword evidence="3" id="KW-0677">Repeat</keyword>
<keyword evidence="5" id="KW-0862">Zinc</keyword>
<dbReference type="GO" id="GO:0005634">
    <property type="term" value="C:nucleus"/>
    <property type="evidence" value="ECO:0007669"/>
    <property type="project" value="UniProtKB-SubCell"/>
</dbReference>
<dbReference type="PANTHER" id="PTHR45718">
    <property type="entry name" value="TRANSCRIPTIONAL ACTIVATOR CUBITUS INTERRUPTUS"/>
    <property type="match status" value="1"/>
</dbReference>
<protein>
    <recommendedName>
        <fullName evidence="9">C2H2-type domain-containing protein</fullName>
    </recommendedName>
</protein>
<evidence type="ECO:0000313" key="11">
    <source>
        <dbReference type="WBParaSite" id="MBELARI_LOCUS10595"/>
    </source>
</evidence>
<evidence type="ECO:0000256" key="7">
    <source>
        <dbReference type="PROSITE-ProRule" id="PRU00042"/>
    </source>
</evidence>
<dbReference type="SMART" id="SM00355">
    <property type="entry name" value="ZnF_C2H2"/>
    <property type="match status" value="2"/>
</dbReference>
<dbReference type="WBParaSite" id="MBELARI_LOCUS10595">
    <property type="protein sequence ID" value="MBELARI_LOCUS10595"/>
    <property type="gene ID" value="MBELARI_LOCUS10595"/>
</dbReference>
<evidence type="ECO:0000256" key="2">
    <source>
        <dbReference type="ARBA" id="ARBA00022723"/>
    </source>
</evidence>
<evidence type="ECO:0000256" key="1">
    <source>
        <dbReference type="ARBA" id="ARBA00004123"/>
    </source>
</evidence>
<dbReference type="AlphaFoldDB" id="A0AAF3E9J9"/>
<reference evidence="11" key="1">
    <citation type="submission" date="2024-02" db="UniProtKB">
        <authorList>
            <consortium name="WormBaseParasite"/>
        </authorList>
    </citation>
    <scope>IDENTIFICATION</scope>
</reference>
<keyword evidence="6" id="KW-0539">Nucleus</keyword>
<evidence type="ECO:0000256" key="6">
    <source>
        <dbReference type="ARBA" id="ARBA00023242"/>
    </source>
</evidence>
<keyword evidence="8" id="KW-0732">Signal</keyword>
<feature type="domain" description="C2H2-type" evidence="9">
    <location>
        <begin position="404"/>
        <end position="434"/>
    </location>
</feature>
<dbReference type="InterPro" id="IPR036236">
    <property type="entry name" value="Znf_C2H2_sf"/>
</dbReference>
<dbReference type="GO" id="GO:0008270">
    <property type="term" value="F:zinc ion binding"/>
    <property type="evidence" value="ECO:0007669"/>
    <property type="project" value="UniProtKB-KW"/>
</dbReference>
<dbReference type="SUPFAM" id="SSF57667">
    <property type="entry name" value="beta-beta-alpha zinc fingers"/>
    <property type="match status" value="2"/>
</dbReference>
<evidence type="ECO:0000313" key="10">
    <source>
        <dbReference type="Proteomes" id="UP000887575"/>
    </source>
</evidence>
<dbReference type="Gene3D" id="3.30.160.60">
    <property type="entry name" value="Classic Zinc Finger"/>
    <property type="match status" value="3"/>
</dbReference>
<dbReference type="InterPro" id="IPR013087">
    <property type="entry name" value="Znf_C2H2_type"/>
</dbReference>
<dbReference type="PROSITE" id="PS50157">
    <property type="entry name" value="ZINC_FINGER_C2H2_2"/>
    <property type="match status" value="2"/>
</dbReference>
<evidence type="ECO:0000256" key="8">
    <source>
        <dbReference type="SAM" id="SignalP"/>
    </source>
</evidence>
<evidence type="ECO:0000259" key="9">
    <source>
        <dbReference type="PROSITE" id="PS50157"/>
    </source>
</evidence>
<dbReference type="PANTHER" id="PTHR45718:SF4">
    <property type="entry name" value="TRANSCRIPTIONAL ACTIVATOR CUBITUS INTERRUPTUS"/>
    <property type="match status" value="1"/>
</dbReference>
<evidence type="ECO:0000256" key="5">
    <source>
        <dbReference type="ARBA" id="ARBA00022833"/>
    </source>
</evidence>
<dbReference type="Proteomes" id="UP000887575">
    <property type="component" value="Unassembled WGS sequence"/>
</dbReference>
<name>A0AAF3E9J9_9BILA</name>
<proteinExistence type="predicted"/>
<dbReference type="GO" id="GO:0000981">
    <property type="term" value="F:DNA-binding transcription factor activity, RNA polymerase II-specific"/>
    <property type="evidence" value="ECO:0007669"/>
    <property type="project" value="TreeGrafter"/>
</dbReference>
<feature type="chain" id="PRO_5041980329" description="C2H2-type domain-containing protein" evidence="8">
    <location>
        <begin position="19"/>
        <end position="682"/>
    </location>
</feature>
<sequence>MQQYMIANLLFTCLTVSAEWELPFDLHWEYFFQKVRGYPSLIGEIFEGNAQPPNPTFLRSYVDLNAVPQPSDLLGCWPTLSDDSMCTALLSESTCVNGNFSDNICENALISITFYSNTTIVQLVDVTIPKQITQKFLDLRNNKTNSCYEIGEPIEFSVSNWEDNEIFNWQQPCSKLFSNVRFGTNTTQTCFVDFAQYSCGVIAGQLSAFWTSTFSENACNCGKCAIPFLRLPDTEERPIQPTICRLPTKAVLFVSRLHHKINGIAMKEVFIEYPLENFSSSFTLEFSVKTTFYSDLVRKARFWQYPSSLDSLSISLSELFNVFTPIDSLSSLGISISFILAIAVGIGLSLGEARSAAWTLPVPNGATRIAEEMIARRQRVDLIGESRLENLKTHKRFHTGEKPYKCGAPNCEKTFSNASDRAKHRNRTHSNEKPHSCDYQGCTKAYTDTSSLRKHIKTVHGDEVYEMFKMNKLMKAGGRWPKKLYEQTGRIRVAGYHEDQDIFKESIFTDPRNGTATRVLQAVTSYPPPQIINPYAPTITALGSQQSYMDNGMNVPVIPIQIPSVQSQPFNELDEEMAAIARSTQNLRIDDRIIQQRFESHFEPLTPTPSPKSIMAVGATVATENDLLCRQIDDETPPMLNGHPVEQNEDDYLIEQQEIMLLAPPQPYLDTGSQERQWIGLY</sequence>
<organism evidence="10 11">
    <name type="scientific">Mesorhabditis belari</name>
    <dbReference type="NCBI Taxonomy" id="2138241"/>
    <lineage>
        <taxon>Eukaryota</taxon>
        <taxon>Metazoa</taxon>
        <taxon>Ecdysozoa</taxon>
        <taxon>Nematoda</taxon>
        <taxon>Chromadorea</taxon>
        <taxon>Rhabditida</taxon>
        <taxon>Rhabditina</taxon>
        <taxon>Rhabditomorpha</taxon>
        <taxon>Rhabditoidea</taxon>
        <taxon>Rhabditidae</taxon>
        <taxon>Mesorhabditinae</taxon>
        <taxon>Mesorhabditis</taxon>
    </lineage>
</organism>
<comment type="subcellular location">
    <subcellularLocation>
        <location evidence="1">Nucleus</location>
    </subcellularLocation>
</comment>
<dbReference type="PROSITE" id="PS00028">
    <property type="entry name" value="ZINC_FINGER_C2H2_1"/>
    <property type="match status" value="2"/>
</dbReference>
<evidence type="ECO:0000256" key="4">
    <source>
        <dbReference type="ARBA" id="ARBA00022771"/>
    </source>
</evidence>
<dbReference type="GO" id="GO:0000978">
    <property type="term" value="F:RNA polymerase II cis-regulatory region sequence-specific DNA binding"/>
    <property type="evidence" value="ECO:0007669"/>
    <property type="project" value="TreeGrafter"/>
</dbReference>
<feature type="domain" description="C2H2-type" evidence="9">
    <location>
        <begin position="435"/>
        <end position="465"/>
    </location>
</feature>
<keyword evidence="10" id="KW-1185">Reference proteome</keyword>
<evidence type="ECO:0000256" key="3">
    <source>
        <dbReference type="ARBA" id="ARBA00022737"/>
    </source>
</evidence>
<keyword evidence="4 7" id="KW-0863">Zinc-finger</keyword>
<feature type="signal peptide" evidence="8">
    <location>
        <begin position="1"/>
        <end position="18"/>
    </location>
</feature>